<dbReference type="AlphaFoldDB" id="A0A0F9BWF9"/>
<evidence type="ECO:0000313" key="2">
    <source>
        <dbReference type="EMBL" id="KKK88761.1"/>
    </source>
</evidence>
<sequence>AKDPDGNYKYQSKNDLIDVYKGRGVDIDEMDSKFVALEKRENDLQEKLGKALKEKRSDKEIKIFESEIEQIKSSQAGISSQKAILLEPCLENQLDVFTYSYLTYLIAEKLVEEKWIKFWSSYRDFKNSPGAIVNVISYYAVMITQNEV</sequence>
<reference evidence="2" key="1">
    <citation type="journal article" date="2015" name="Nature">
        <title>Complex archaea that bridge the gap between prokaryotes and eukaryotes.</title>
        <authorList>
            <person name="Spang A."/>
            <person name="Saw J.H."/>
            <person name="Jorgensen S.L."/>
            <person name="Zaremba-Niedzwiedzka K."/>
            <person name="Martijn J."/>
            <person name="Lind A.E."/>
            <person name="van Eijk R."/>
            <person name="Schleper C."/>
            <person name="Guy L."/>
            <person name="Ettema T.J."/>
        </authorList>
    </citation>
    <scope>NUCLEOTIDE SEQUENCE</scope>
</reference>
<feature type="coiled-coil region" evidence="1">
    <location>
        <begin position="27"/>
        <end position="54"/>
    </location>
</feature>
<organism evidence="2">
    <name type="scientific">marine sediment metagenome</name>
    <dbReference type="NCBI Taxonomy" id="412755"/>
    <lineage>
        <taxon>unclassified sequences</taxon>
        <taxon>metagenomes</taxon>
        <taxon>ecological metagenomes</taxon>
    </lineage>
</organism>
<gene>
    <name evidence="2" type="ORF">LCGC14_2739880</name>
</gene>
<protein>
    <submittedName>
        <fullName evidence="2">Uncharacterized protein</fullName>
    </submittedName>
</protein>
<keyword evidence="1" id="KW-0175">Coiled coil</keyword>
<name>A0A0F9BWF9_9ZZZZ</name>
<feature type="non-terminal residue" evidence="2">
    <location>
        <position position="1"/>
    </location>
</feature>
<evidence type="ECO:0000256" key="1">
    <source>
        <dbReference type="SAM" id="Coils"/>
    </source>
</evidence>
<dbReference type="EMBL" id="LAZR01049813">
    <property type="protein sequence ID" value="KKK88761.1"/>
    <property type="molecule type" value="Genomic_DNA"/>
</dbReference>
<proteinExistence type="predicted"/>
<accession>A0A0F9BWF9</accession>
<comment type="caution">
    <text evidence="2">The sequence shown here is derived from an EMBL/GenBank/DDBJ whole genome shotgun (WGS) entry which is preliminary data.</text>
</comment>